<keyword evidence="5" id="KW-0735">Signal-anchor</keyword>
<keyword evidence="6" id="KW-1133">Transmembrane helix</keyword>
<dbReference type="PANTHER" id="PTHR11214:SF378">
    <property type="entry name" value="BETA-1,3-GALACTOSYLTRANSFERASE 4"/>
    <property type="match status" value="1"/>
</dbReference>
<evidence type="ECO:0000256" key="7">
    <source>
        <dbReference type="ARBA" id="ARBA00023034"/>
    </source>
</evidence>
<evidence type="ECO:0000256" key="2">
    <source>
        <dbReference type="ARBA" id="ARBA00022676"/>
    </source>
</evidence>
<comment type="subcellular location">
    <subcellularLocation>
        <location evidence="1">Golgi apparatus membrane</location>
        <topology evidence="1">Single-pass type II membrane protein</topology>
    </subcellularLocation>
</comment>
<keyword evidence="7" id="KW-0333">Golgi apparatus</keyword>
<evidence type="ECO:0000256" key="8">
    <source>
        <dbReference type="ARBA" id="ARBA00023136"/>
    </source>
</evidence>
<dbReference type="Proteomes" id="UP001597108">
    <property type="component" value="Unassembled WGS sequence"/>
</dbReference>
<name>A0ABW3IXF9_9RHOB</name>
<proteinExistence type="predicted"/>
<comment type="caution">
    <text evidence="9">The sequence shown here is derived from an EMBL/GenBank/DDBJ whole genome shotgun (WGS) entry which is preliminary data.</text>
</comment>
<keyword evidence="10" id="KW-1185">Reference proteome</keyword>
<evidence type="ECO:0000313" key="10">
    <source>
        <dbReference type="Proteomes" id="UP001597108"/>
    </source>
</evidence>
<keyword evidence="8" id="KW-0472">Membrane</keyword>
<dbReference type="InterPro" id="IPR002659">
    <property type="entry name" value="Glyco_trans_31"/>
</dbReference>
<accession>A0ABW3IXF9</accession>
<organism evidence="9 10">
    <name type="scientific">Tropicimonas aquimaris</name>
    <dbReference type="NCBI Taxonomy" id="914152"/>
    <lineage>
        <taxon>Bacteria</taxon>
        <taxon>Pseudomonadati</taxon>
        <taxon>Pseudomonadota</taxon>
        <taxon>Alphaproteobacteria</taxon>
        <taxon>Rhodobacterales</taxon>
        <taxon>Roseobacteraceae</taxon>
        <taxon>Tropicimonas</taxon>
    </lineage>
</organism>
<evidence type="ECO:0000256" key="1">
    <source>
        <dbReference type="ARBA" id="ARBA00004323"/>
    </source>
</evidence>
<evidence type="ECO:0000256" key="5">
    <source>
        <dbReference type="ARBA" id="ARBA00022968"/>
    </source>
</evidence>
<dbReference type="Gene3D" id="3.90.550.50">
    <property type="match status" value="1"/>
</dbReference>
<protein>
    <submittedName>
        <fullName evidence="9">Glycosyltransferase family 2 protein</fullName>
    </submittedName>
</protein>
<evidence type="ECO:0000256" key="3">
    <source>
        <dbReference type="ARBA" id="ARBA00022679"/>
    </source>
</evidence>
<gene>
    <name evidence="9" type="ORF">ACFQ2S_20895</name>
</gene>
<dbReference type="PANTHER" id="PTHR11214">
    <property type="entry name" value="BETA-1,3-N-ACETYLGLUCOSAMINYLTRANSFERASE"/>
    <property type="match status" value="1"/>
</dbReference>
<dbReference type="EMBL" id="JBHTJT010000050">
    <property type="protein sequence ID" value="MFD0982098.1"/>
    <property type="molecule type" value="Genomic_DNA"/>
</dbReference>
<dbReference type="Pfam" id="PF01762">
    <property type="entry name" value="Galactosyl_T"/>
    <property type="match status" value="1"/>
</dbReference>
<evidence type="ECO:0000256" key="4">
    <source>
        <dbReference type="ARBA" id="ARBA00022692"/>
    </source>
</evidence>
<sequence>MLLGFRATGDARWECILDFDRFDYANLSFFDANGQDIPFHVSFRQTDRLLAFNRLNKGVWGEEVLTPCALAPSGDRVRIDFSDGIATLFLNDTEIFHETIDNAVQLHWYDLHGAARSVRLGGSGEMPATGELAFSAPFTLTGWGVQPGAETQELRIEAAGLDGGVPLRTLARPDVALAAGAPHDRLGVISVLPGRVWYGVADGESLFLQLTCNGHPCGAPLRVTRDELVRTIEGIATGEQAGAFSMVSAVEHADRGGVIPMLSEATRRRLSQAIDEYALGELLNPEKLVLSGDADFTPPIEVDPNVVAVEVVQKTFSGKLRAMAKPDPAAILQDPEFTEGFDRLTGEQQRLLVMRLAEVFSGSDQVEALVPLAERCELRAQAEAIAPWEKSFRLPFDVLAEDADAVAGFFQWLSLRPEGWISTQSLSWSIRKITTDCPSFLTDTARETAARAFVAYVEWHAWDYWGRGACTRLTEAIITLMERSHLFSTWFEDWLVDRVLRSHWLSPQFWRAFDSRQGLARLRHDGRIHAARAAYDAAVKAVREGSTGSGLTALPPASAIDGERLMRELAPSGWKGDRLASLAPHRLLDLALRRAALPGGNAAEAGPPEQIVRAIRSVSPMVPRSEYLELQERVGREVAVLLSELGSPEAGRRLEGLKPELRLLAGRRAGYNGVAITLSLLAAALRVGDDVMANLAANLSRRLIDAVPAKEREALQISPAVRMAVFGLRQTAIACDSALASELVGLLPEAEAAVPRPADPVTETCLSRDGRAMFFDTVVVVISCRPLLETRVKAQRETWLRDLADRGIPYLIVVGDGDDRLEGDVLHVDATDSYEGLPRKVLAAVQWVYRNTPFSHMLKIDDDCSLDVDRFFLSQSYRKFAYFGRRLHRTAGQTDRTWHLTRAGVDPAQLDIDRSPEPSTYAEGGTGYVLNRTIMDVLLHNAETPEGARLILSSIMEDKLVGDLLGLTGILPDSEDYDACVLRRSHSRGVPVSRWENAFLPSAASPAKLVHLDTPDLQDWAAEVRGTGELWPKKAWPTYEQARIGWNTNAIDLVSPVEQLERVNAHGLVVITTIRNEREMLPLFFDHYRKLGVRGFFAIDNCSTDGTLEYLLEQPDVATFSADTDYSASAYGVAWQQAAMANFRLNRWSLIADADELLVLKDADGSLPDLLASPEMAGTDAARIFMLDLYPQGPLSKASFEGRDPFTVATHVDKVPFLAESTATGPFSNAETWTSSLRHRLLPGSRSELFVAQKYALLKYRPWMRLSAGLHYIAEAQVLPRDLIFAHFKYHAGFHGKVREETRRRQHFNDAEEYRRYRNLMAEGRENLFDPTVSVPWRNCDWVRERLD</sequence>
<keyword evidence="2" id="KW-0328">Glycosyltransferase</keyword>
<keyword evidence="3" id="KW-0808">Transferase</keyword>
<reference evidence="10" key="1">
    <citation type="journal article" date="2019" name="Int. J. Syst. Evol. Microbiol.">
        <title>The Global Catalogue of Microorganisms (GCM) 10K type strain sequencing project: providing services to taxonomists for standard genome sequencing and annotation.</title>
        <authorList>
            <consortium name="The Broad Institute Genomics Platform"/>
            <consortium name="The Broad Institute Genome Sequencing Center for Infectious Disease"/>
            <person name="Wu L."/>
            <person name="Ma J."/>
        </authorList>
    </citation>
    <scope>NUCLEOTIDE SEQUENCE [LARGE SCALE GENOMIC DNA]</scope>
    <source>
        <strain evidence="10">CCUG 60524</strain>
    </source>
</reference>
<evidence type="ECO:0000256" key="6">
    <source>
        <dbReference type="ARBA" id="ARBA00022989"/>
    </source>
</evidence>
<dbReference type="RefSeq" id="WP_386077540.1">
    <property type="nucleotide sequence ID" value="NZ_JBHTJT010000050.1"/>
</dbReference>
<evidence type="ECO:0000313" key="9">
    <source>
        <dbReference type="EMBL" id="MFD0982098.1"/>
    </source>
</evidence>
<dbReference type="Pfam" id="PF13704">
    <property type="entry name" value="Glyco_tranf_2_4"/>
    <property type="match status" value="1"/>
</dbReference>
<keyword evidence="4" id="KW-0812">Transmembrane</keyword>